<dbReference type="InterPro" id="IPR003497">
    <property type="entry name" value="BRO_N_domain"/>
</dbReference>
<feature type="domain" description="Bro-N" evidence="1">
    <location>
        <begin position="15"/>
        <end position="107"/>
    </location>
</feature>
<dbReference type="Pfam" id="PF02498">
    <property type="entry name" value="Bro-N"/>
    <property type="match status" value="1"/>
</dbReference>
<organism evidence="3 5">
    <name type="scientific">Mycobacteroides immunogenum</name>
    <dbReference type="NCBI Taxonomy" id="83262"/>
    <lineage>
        <taxon>Bacteria</taxon>
        <taxon>Bacillati</taxon>
        <taxon>Actinomycetota</taxon>
        <taxon>Actinomycetes</taxon>
        <taxon>Mycobacteriales</taxon>
        <taxon>Mycobacteriaceae</taxon>
        <taxon>Mycobacteroides</taxon>
    </lineage>
</organism>
<dbReference type="EMBL" id="LJFO01000003">
    <property type="protein sequence ID" value="KPG14458.1"/>
    <property type="molecule type" value="Genomic_DNA"/>
</dbReference>
<name>A0A7V8RXF7_9MYCO</name>
<protein>
    <submittedName>
        <fullName evidence="3">Antirepressor</fullName>
    </submittedName>
</protein>
<proteinExistence type="predicted"/>
<comment type="caution">
    <text evidence="3">The sequence shown here is derived from an EMBL/GenBank/DDBJ whole genome shotgun (WGS) entry which is preliminary data.</text>
</comment>
<evidence type="ECO:0000259" key="2">
    <source>
        <dbReference type="Pfam" id="PF03374"/>
    </source>
</evidence>
<dbReference type="GeneID" id="45766017"/>
<dbReference type="KEGG" id="miz:BAB75_19325"/>
<dbReference type="Proteomes" id="UP000037962">
    <property type="component" value="Unassembled WGS sequence"/>
</dbReference>
<gene>
    <name evidence="3" type="ORF">AN908_07970</name>
    <name evidence="4" type="ORF">AN912_11815</name>
</gene>
<dbReference type="RefSeq" id="WP_043077786.1">
    <property type="nucleotide sequence ID" value="NZ_CP011530.1"/>
</dbReference>
<feature type="domain" description="Antirepressor protein C-terminal" evidence="2">
    <location>
        <begin position="149"/>
        <end position="252"/>
    </location>
</feature>
<evidence type="ECO:0000313" key="3">
    <source>
        <dbReference type="EMBL" id="KPG14458.1"/>
    </source>
</evidence>
<dbReference type="GO" id="GO:0003677">
    <property type="term" value="F:DNA binding"/>
    <property type="evidence" value="ECO:0007669"/>
    <property type="project" value="InterPro"/>
</dbReference>
<dbReference type="AlphaFoldDB" id="A0A7V8RXF7"/>
<keyword evidence="6" id="KW-1185">Reference proteome</keyword>
<dbReference type="Pfam" id="PF03374">
    <property type="entry name" value="ANT"/>
    <property type="match status" value="1"/>
</dbReference>
<accession>A0A7V8RXF7</accession>
<sequence length="256" mass="28175">MSGSLAVSVAPFDALRHVTPNGREYWSARDLMAPFGYGADWRNFVAAISRAKMSCNNSGTDPVVNFVGATKITGTKPAEDYHLSRYACYLVALNGDPRKPEIAAAQTYFVIKTREAETATAAPALSGPDLLAAAVLEAQRMIEAKDALIAELEPKADLADTYLTAQGGARLIREAAKLLGMRERELRQWLVDERLLFAKHAPCGAMQYDHYAQFAHYFQAHEHVVAHSWGSCAHYTLRILPRGMELITKRLGGKPK</sequence>
<evidence type="ECO:0000259" key="1">
    <source>
        <dbReference type="Pfam" id="PF02498"/>
    </source>
</evidence>
<reference evidence="5 6" key="1">
    <citation type="submission" date="2015-09" db="EMBL/GenBank/DDBJ databases">
        <title>Genome Sequences of Mycobacterium immunogenum Isolates, Recuperated from a Chloraminated Drinking Water Distribution System Simulator Subjected to Episodes of Nitrification.</title>
        <authorList>
            <person name="Gomez-Alvarez V."/>
            <person name="Revetta R.P."/>
        </authorList>
    </citation>
    <scope>NUCLEOTIDE SEQUENCE [LARGE SCALE GENOMIC DNA]</scope>
    <source>
        <strain evidence="3 5">H008</strain>
        <strain evidence="4 6">H076</strain>
    </source>
</reference>
<dbReference type="Proteomes" id="UP000037843">
    <property type="component" value="Unassembled WGS sequence"/>
</dbReference>
<dbReference type="InterPro" id="IPR005039">
    <property type="entry name" value="Ant_C"/>
</dbReference>
<dbReference type="EMBL" id="LJFS01000012">
    <property type="protein sequence ID" value="KPG34034.1"/>
    <property type="molecule type" value="Genomic_DNA"/>
</dbReference>
<evidence type="ECO:0000313" key="4">
    <source>
        <dbReference type="EMBL" id="KPG34034.1"/>
    </source>
</evidence>
<evidence type="ECO:0000313" key="5">
    <source>
        <dbReference type="Proteomes" id="UP000037843"/>
    </source>
</evidence>
<evidence type="ECO:0000313" key="6">
    <source>
        <dbReference type="Proteomes" id="UP000037962"/>
    </source>
</evidence>
<dbReference type="OrthoDB" id="9812611at2"/>